<dbReference type="EMBL" id="BAEH01000109">
    <property type="protein sequence ID" value="GAB20269.1"/>
    <property type="molecule type" value="Genomic_DNA"/>
</dbReference>
<keyword evidence="1" id="KW-1133">Transmembrane helix</keyword>
<dbReference type="AlphaFoldDB" id="H0R5B8"/>
<feature type="transmembrane region" description="Helical" evidence="1">
    <location>
        <begin position="12"/>
        <end position="32"/>
    </location>
</feature>
<accession>H0R5B8</accession>
<evidence type="ECO:0000313" key="3">
    <source>
        <dbReference type="Proteomes" id="UP000035034"/>
    </source>
</evidence>
<feature type="transmembrane region" description="Helical" evidence="1">
    <location>
        <begin position="39"/>
        <end position="64"/>
    </location>
</feature>
<organism evidence="2 3">
    <name type="scientific">Gordonia effusa NBRC 100432</name>
    <dbReference type="NCBI Taxonomy" id="1077974"/>
    <lineage>
        <taxon>Bacteria</taxon>
        <taxon>Bacillati</taxon>
        <taxon>Actinomycetota</taxon>
        <taxon>Actinomycetes</taxon>
        <taxon>Mycobacteriales</taxon>
        <taxon>Gordoniaceae</taxon>
        <taxon>Gordonia</taxon>
    </lineage>
</organism>
<reference evidence="2 3" key="1">
    <citation type="submission" date="2011-12" db="EMBL/GenBank/DDBJ databases">
        <title>Whole genome shotgun sequence of Gordonia effusa NBRC 100432.</title>
        <authorList>
            <person name="Yoshida I."/>
            <person name="Takarada H."/>
            <person name="Hosoyama A."/>
            <person name="Tsuchikane K."/>
            <person name="Katsumata H."/>
            <person name="Yamazaki S."/>
            <person name="Fujita N."/>
        </authorList>
    </citation>
    <scope>NUCLEOTIDE SEQUENCE [LARGE SCALE GENOMIC DNA]</scope>
    <source>
        <strain evidence="2 3">NBRC 100432</strain>
    </source>
</reference>
<evidence type="ECO:0000256" key="1">
    <source>
        <dbReference type="SAM" id="Phobius"/>
    </source>
</evidence>
<dbReference type="Proteomes" id="UP000035034">
    <property type="component" value="Unassembled WGS sequence"/>
</dbReference>
<evidence type="ECO:0000313" key="2">
    <source>
        <dbReference type="EMBL" id="GAB20269.1"/>
    </source>
</evidence>
<gene>
    <name evidence="2" type="ORF">GOEFS_109_00140</name>
</gene>
<comment type="caution">
    <text evidence="2">The sequence shown here is derived from an EMBL/GenBank/DDBJ whole genome shotgun (WGS) entry which is preliminary data.</text>
</comment>
<proteinExistence type="predicted"/>
<sequence length="110" mass="11110">MDLVIGLPTSLLLVALGLSVFGVGARIAGFVFGKGVPMFVSVMAGLFAAIVVAPLLSIGFGIVASGSTPVIRLLLAACVAAAAWLIVYLDRVLLAAMPIFHQKAGTGTAN</sequence>
<dbReference type="STRING" id="1077974.GOEFS_109_00140"/>
<name>H0R5B8_9ACTN</name>
<dbReference type="RefSeq" id="WP_007319604.1">
    <property type="nucleotide sequence ID" value="NZ_BAEH01000109.1"/>
</dbReference>
<keyword evidence="1" id="KW-0812">Transmembrane</keyword>
<keyword evidence="3" id="KW-1185">Reference proteome</keyword>
<keyword evidence="1" id="KW-0472">Membrane</keyword>
<feature type="transmembrane region" description="Helical" evidence="1">
    <location>
        <begin position="70"/>
        <end position="89"/>
    </location>
</feature>
<protein>
    <submittedName>
        <fullName evidence="2">Uncharacterized protein</fullName>
    </submittedName>
</protein>